<dbReference type="EMBL" id="OR166361">
    <property type="protein sequence ID" value="WZI48883.1"/>
    <property type="molecule type" value="mRNA"/>
</dbReference>
<dbReference type="GO" id="GO:0005886">
    <property type="term" value="C:plasma membrane"/>
    <property type="evidence" value="ECO:0007669"/>
    <property type="project" value="UniProtKB-SubCell"/>
</dbReference>
<reference evidence="11" key="1">
    <citation type="submission" date="2023-06" db="EMBL/GenBank/DDBJ databases">
        <title>The anti-attractant lanierone is detected by a highly expressed odorant receptor in several functional sensillum types in the bark beetle Ips typographus.</title>
        <authorList>
            <person name="Yuvaraj J.K."/>
            <person name="Kandasamy D."/>
            <person name="Roberts R.E."/>
            <person name="Hansson B.S."/>
            <person name="Gershenzon J."/>
            <person name="Andersson M.N."/>
        </authorList>
    </citation>
    <scope>NUCLEOTIDE SEQUENCE</scope>
</reference>
<evidence type="ECO:0000256" key="2">
    <source>
        <dbReference type="ARBA" id="ARBA00022475"/>
    </source>
</evidence>
<protein>
    <recommendedName>
        <fullName evidence="10">Odorant receptor</fullName>
    </recommendedName>
</protein>
<comment type="subcellular location">
    <subcellularLocation>
        <location evidence="1 10">Cell membrane</location>
        <topology evidence="1 10">Multi-pass membrane protein</topology>
    </subcellularLocation>
</comment>
<keyword evidence="4 10" id="KW-0812">Transmembrane</keyword>
<evidence type="ECO:0000256" key="8">
    <source>
        <dbReference type="ARBA" id="ARBA00023170"/>
    </source>
</evidence>
<keyword evidence="9 10" id="KW-0807">Transducer</keyword>
<feature type="transmembrane region" description="Helical" evidence="10">
    <location>
        <begin position="135"/>
        <end position="157"/>
    </location>
</feature>
<keyword evidence="5 10" id="KW-0552">Olfaction</keyword>
<proteinExistence type="evidence at transcript level"/>
<feature type="transmembrane region" description="Helical" evidence="10">
    <location>
        <begin position="265"/>
        <end position="287"/>
    </location>
</feature>
<dbReference type="AlphaFoldDB" id="A0AAU6S471"/>
<feature type="transmembrane region" description="Helical" evidence="10">
    <location>
        <begin position="43"/>
        <end position="62"/>
    </location>
</feature>
<dbReference type="PANTHER" id="PTHR21137">
    <property type="entry name" value="ODORANT RECEPTOR"/>
    <property type="match status" value="1"/>
</dbReference>
<dbReference type="GO" id="GO:0005549">
    <property type="term" value="F:odorant binding"/>
    <property type="evidence" value="ECO:0007669"/>
    <property type="project" value="InterPro"/>
</dbReference>
<evidence type="ECO:0000256" key="1">
    <source>
        <dbReference type="ARBA" id="ARBA00004651"/>
    </source>
</evidence>
<feature type="transmembrane region" description="Helical" evidence="10">
    <location>
        <begin position="6"/>
        <end position="22"/>
    </location>
</feature>
<accession>A0AAU6S471</accession>
<keyword evidence="8 10" id="KW-0675">Receptor</keyword>
<evidence type="ECO:0000313" key="11">
    <source>
        <dbReference type="EMBL" id="WZI48883.1"/>
    </source>
</evidence>
<evidence type="ECO:0000256" key="6">
    <source>
        <dbReference type="ARBA" id="ARBA00022989"/>
    </source>
</evidence>
<evidence type="ECO:0000256" key="9">
    <source>
        <dbReference type="ARBA" id="ARBA00023224"/>
    </source>
</evidence>
<keyword evidence="2" id="KW-1003">Cell membrane</keyword>
<feature type="transmembrane region" description="Helical" evidence="10">
    <location>
        <begin position="293"/>
        <end position="315"/>
    </location>
</feature>
<evidence type="ECO:0000256" key="5">
    <source>
        <dbReference type="ARBA" id="ARBA00022725"/>
    </source>
</evidence>
<evidence type="ECO:0000256" key="10">
    <source>
        <dbReference type="RuleBase" id="RU351113"/>
    </source>
</evidence>
<name>A0AAU6S471_IPSTY</name>
<dbReference type="GO" id="GO:0004984">
    <property type="term" value="F:olfactory receptor activity"/>
    <property type="evidence" value="ECO:0007669"/>
    <property type="project" value="InterPro"/>
</dbReference>
<comment type="caution">
    <text evidence="10">Lacks conserved residue(s) required for the propagation of feature annotation.</text>
</comment>
<organism evidence="11">
    <name type="scientific">Ips typographus</name>
    <name type="common">European spruce bark beetle</name>
    <dbReference type="NCBI Taxonomy" id="55986"/>
    <lineage>
        <taxon>Eukaryota</taxon>
        <taxon>Metazoa</taxon>
        <taxon>Ecdysozoa</taxon>
        <taxon>Arthropoda</taxon>
        <taxon>Hexapoda</taxon>
        <taxon>Insecta</taxon>
        <taxon>Pterygota</taxon>
        <taxon>Neoptera</taxon>
        <taxon>Endopterygota</taxon>
        <taxon>Coleoptera</taxon>
        <taxon>Polyphaga</taxon>
        <taxon>Cucujiformia</taxon>
        <taxon>Curculionidae</taxon>
        <taxon>Scolytinae</taxon>
        <taxon>Ips</taxon>
    </lineage>
</organism>
<keyword evidence="6 10" id="KW-1133">Transmembrane helix</keyword>
<dbReference type="GO" id="GO:0007165">
    <property type="term" value="P:signal transduction"/>
    <property type="evidence" value="ECO:0007669"/>
    <property type="project" value="UniProtKB-KW"/>
</dbReference>
<evidence type="ECO:0000256" key="7">
    <source>
        <dbReference type="ARBA" id="ARBA00023136"/>
    </source>
</evidence>
<feature type="transmembrane region" description="Helical" evidence="10">
    <location>
        <begin position="183"/>
        <end position="211"/>
    </location>
</feature>
<keyword evidence="7 10" id="KW-0472">Membrane</keyword>
<dbReference type="Pfam" id="PF02949">
    <property type="entry name" value="7tm_6"/>
    <property type="match status" value="1"/>
</dbReference>
<dbReference type="PANTHER" id="PTHR21137:SF35">
    <property type="entry name" value="ODORANT RECEPTOR 19A-RELATED"/>
    <property type="match status" value="1"/>
</dbReference>
<sequence length="390" mass="45177">MASDEFIKIPKIFLILGGFWPFSVTKDPLKGKLYKVYSKFQTYSYVTLIASLVLKLVILIVRKEDETLIFRDLNVLVLVFETCVKILIFQRMKIPHMFEHAMKHERNIFKSRDLELIICYQEQVKYGRRVNLSQFLVTTLSTSTFAVTALLDVYWAADMSKYEKEPFMHDLWFPFRRETHMNWVIFFNLFMIVQGTCFNTATQATLINLMIYSSSRLKLLGLKLRKFDAIASQNGREILETVHDLIFEHQDLLSFVESLNVRIKYVLLMEFILNELGLASGIIQLIVIDTTSYMVSVVTIIILQLFQIFVIAWTANEITIQGAKIADSVMASNWVEQPTNIKKLFLIMVMRAQRPLGLTAGPFFNMNANTAVSTVKAAYTYLTFMMNNYN</sequence>
<evidence type="ECO:0000256" key="3">
    <source>
        <dbReference type="ARBA" id="ARBA00022606"/>
    </source>
</evidence>
<dbReference type="InterPro" id="IPR004117">
    <property type="entry name" value="7tm6_olfct_rcpt"/>
</dbReference>
<evidence type="ECO:0000256" key="4">
    <source>
        <dbReference type="ARBA" id="ARBA00022692"/>
    </source>
</evidence>
<gene>
    <name evidence="11" type="primary">OR36</name>
</gene>
<keyword evidence="3 10" id="KW-0716">Sensory transduction</keyword>
<comment type="similarity">
    <text evidence="10">Belongs to the insect chemoreceptor superfamily. Heteromeric odorant receptor channel (TC 1.A.69) family.</text>
</comment>